<dbReference type="AlphaFoldDB" id="A0A1G6WWK3"/>
<gene>
    <name evidence="1" type="ORF">SAMN05216576_1303</name>
</gene>
<accession>A0A1G6WWK3</accession>
<dbReference type="Proteomes" id="UP000199467">
    <property type="component" value="Unassembled WGS sequence"/>
</dbReference>
<reference evidence="2" key="1">
    <citation type="submission" date="2016-10" db="EMBL/GenBank/DDBJ databases">
        <authorList>
            <person name="Varghese N."/>
            <person name="Submissions S."/>
        </authorList>
    </citation>
    <scope>NUCLEOTIDE SEQUENCE [LARGE SCALE GENOMIC DNA]</scope>
    <source>
        <strain evidence="2">DSM 26382</strain>
    </source>
</reference>
<evidence type="ECO:0000313" key="1">
    <source>
        <dbReference type="EMBL" id="SDD70221.1"/>
    </source>
</evidence>
<protein>
    <submittedName>
        <fullName evidence="1">Uncharacterized protein</fullName>
    </submittedName>
</protein>
<dbReference type="EMBL" id="FMZQ01000030">
    <property type="protein sequence ID" value="SDD70221.1"/>
    <property type="molecule type" value="Genomic_DNA"/>
</dbReference>
<sequence length="98" mass="11163">MHHYCHELEYTQCACQLQLVSEMLAYTAGVSSMPESRKVIRVDAYEHPNKINRRHPQPACHISPALSIYLSAPSYELAVMNIRPDQGWSSLDLPVGFY</sequence>
<evidence type="ECO:0000313" key="2">
    <source>
        <dbReference type="Proteomes" id="UP000199467"/>
    </source>
</evidence>
<name>A0A1G6WWK3_9GAMM</name>
<keyword evidence="2" id="KW-1185">Reference proteome</keyword>
<proteinExistence type="predicted"/>
<organism evidence="1 2">
    <name type="scientific">Ectopseudomonas chengduensis</name>
    <dbReference type="NCBI Taxonomy" id="489632"/>
    <lineage>
        <taxon>Bacteria</taxon>
        <taxon>Pseudomonadati</taxon>
        <taxon>Pseudomonadota</taxon>
        <taxon>Gammaproteobacteria</taxon>
        <taxon>Pseudomonadales</taxon>
        <taxon>Pseudomonadaceae</taxon>
        <taxon>Ectopseudomonas</taxon>
    </lineage>
</organism>